<protein>
    <recommendedName>
        <fullName evidence="4">Transcription factor domain-containing protein</fullName>
    </recommendedName>
</protein>
<accession>W3WZ52</accession>
<dbReference type="OMA" id="RAFFHDY"/>
<evidence type="ECO:0000313" key="2">
    <source>
        <dbReference type="EMBL" id="ETS79059.1"/>
    </source>
</evidence>
<keyword evidence="3" id="KW-1185">Reference proteome</keyword>
<dbReference type="PANTHER" id="PTHR38791:SF5">
    <property type="entry name" value="TRANSCRIPTION FACTOR DBAG-RELATED"/>
    <property type="match status" value="1"/>
</dbReference>
<feature type="region of interest" description="Disordered" evidence="1">
    <location>
        <begin position="45"/>
        <end position="64"/>
    </location>
</feature>
<evidence type="ECO:0008006" key="4">
    <source>
        <dbReference type="Google" id="ProtNLM"/>
    </source>
</evidence>
<dbReference type="AlphaFoldDB" id="W3WZ52"/>
<dbReference type="OrthoDB" id="3525185at2759"/>
<dbReference type="KEGG" id="pfy:PFICI_08912"/>
<evidence type="ECO:0000256" key="1">
    <source>
        <dbReference type="SAM" id="MobiDB-lite"/>
    </source>
</evidence>
<dbReference type="PANTHER" id="PTHR38791">
    <property type="entry name" value="ZN(II)2CYS6 TRANSCRIPTION FACTOR (EUROFUNG)-RELATED-RELATED"/>
    <property type="match status" value="1"/>
</dbReference>
<organism evidence="2 3">
    <name type="scientific">Pestalotiopsis fici (strain W106-1 / CGMCC3.15140)</name>
    <dbReference type="NCBI Taxonomy" id="1229662"/>
    <lineage>
        <taxon>Eukaryota</taxon>
        <taxon>Fungi</taxon>
        <taxon>Dikarya</taxon>
        <taxon>Ascomycota</taxon>
        <taxon>Pezizomycotina</taxon>
        <taxon>Sordariomycetes</taxon>
        <taxon>Xylariomycetidae</taxon>
        <taxon>Amphisphaeriales</taxon>
        <taxon>Sporocadaceae</taxon>
        <taxon>Pestalotiopsis</taxon>
    </lineage>
</organism>
<name>W3WZ52_PESFW</name>
<gene>
    <name evidence="2" type="ORF">PFICI_08912</name>
</gene>
<dbReference type="Proteomes" id="UP000030651">
    <property type="component" value="Unassembled WGS sequence"/>
</dbReference>
<dbReference type="InterPro" id="IPR053175">
    <property type="entry name" value="DHMBA_Reg_Transcription_Factor"/>
</dbReference>
<evidence type="ECO:0000313" key="3">
    <source>
        <dbReference type="Proteomes" id="UP000030651"/>
    </source>
</evidence>
<sequence length="465" mass="51852">MRCLKANRCCSGYEVHGTADFRSYEPRDQSQIATFSSMARKCTLPKRTPIPGTRNDLPDDSIPPETTDAQSNAFCLRAFYYDFCVVSTNEHISQGFLPGIEKKVRRLGPKSDLARACQAVGFVSHAKPLNRPAIMRKSEAFYQELLGSLARAIDDPVTEPTKEAKSIAMLLGLYQMMIASSDNHGAHEIHAKGLSALMKVKHLPGNDFNGEGSSFFKQFHLDTIFCIPSLRGPTGSLGDLLSGVEKLYSRNEHSIGTNDVAEIKKDAMALSQLFSEWQNTRPLDFRPTTAGVTYQRDVTQHVPAGLWPGNLDTYFDLYVAGIWNIFRTAQLLLLALILRLPQDPRTACHDDHYLEETQTIFQEIAASIPYHLTDSLPAFINDLAKTSEITDTGKHLGGLLLLHPLYVLTQMPYLHEPERQYARECLLWIGSNMGLGQATVLAHEPNLDKEYVLSGCMIIWSGFLS</sequence>
<dbReference type="eggNOG" id="ENOG502S3ED">
    <property type="taxonomic scope" value="Eukaryota"/>
</dbReference>
<dbReference type="EMBL" id="KI912114">
    <property type="protein sequence ID" value="ETS79059.1"/>
    <property type="molecule type" value="Genomic_DNA"/>
</dbReference>
<dbReference type="GeneID" id="19273925"/>
<dbReference type="HOGENOM" id="CLU_013866_1_1_1"/>
<dbReference type="InParanoid" id="W3WZ52"/>
<dbReference type="RefSeq" id="XP_007835684.1">
    <property type="nucleotide sequence ID" value="XM_007837493.1"/>
</dbReference>
<proteinExistence type="predicted"/>
<reference evidence="3" key="1">
    <citation type="journal article" date="2015" name="BMC Genomics">
        <title>Genomic and transcriptomic analysis of the endophytic fungus Pestalotiopsis fici reveals its lifestyle and high potential for synthesis of natural products.</title>
        <authorList>
            <person name="Wang X."/>
            <person name="Zhang X."/>
            <person name="Liu L."/>
            <person name="Xiang M."/>
            <person name="Wang W."/>
            <person name="Sun X."/>
            <person name="Che Y."/>
            <person name="Guo L."/>
            <person name="Liu G."/>
            <person name="Guo L."/>
            <person name="Wang C."/>
            <person name="Yin W.B."/>
            <person name="Stadler M."/>
            <person name="Zhang X."/>
            <person name="Liu X."/>
        </authorList>
    </citation>
    <scope>NUCLEOTIDE SEQUENCE [LARGE SCALE GENOMIC DNA]</scope>
    <source>
        <strain evidence="3">W106-1 / CGMCC3.15140</strain>
    </source>
</reference>